<dbReference type="InterPro" id="IPR023198">
    <property type="entry name" value="PGP-like_dom2"/>
</dbReference>
<sequence>MSFVGIKHAYYNSQSRLFKTLFFIYVRYPLMNYDSLSEFEAVVWDLDGTLVRLSVDWDIVASDVAEVFETAGIDVSDVDLWEMLNLASDRGLRDDVETVIAHHERRGARAADRLTHADAVGSVAPHEGVCSLNCEAACKIALQTQGIETHLTAVTGRDTVESQKPDPDPLLHTLTQLSVDPDAAVFIGDSPRDETTAERAGVAFQYADTIT</sequence>
<dbReference type="InterPro" id="IPR050155">
    <property type="entry name" value="HAD-like_hydrolase_sf"/>
</dbReference>
<dbReference type="SUPFAM" id="SSF56784">
    <property type="entry name" value="HAD-like"/>
    <property type="match status" value="1"/>
</dbReference>
<dbReference type="AlphaFoldDB" id="U1PGF8"/>
<evidence type="ECO:0000313" key="2">
    <source>
        <dbReference type="Proteomes" id="UP000030649"/>
    </source>
</evidence>
<dbReference type="Gene3D" id="1.10.150.240">
    <property type="entry name" value="Putative phosphatase, domain 2"/>
    <property type="match status" value="1"/>
</dbReference>
<dbReference type="EMBL" id="KE356560">
    <property type="protein sequence ID" value="ERG92712.1"/>
    <property type="molecule type" value="Genomic_DNA"/>
</dbReference>
<dbReference type="InterPro" id="IPR036412">
    <property type="entry name" value="HAD-like_sf"/>
</dbReference>
<dbReference type="Pfam" id="PF13419">
    <property type="entry name" value="HAD_2"/>
    <property type="match status" value="1"/>
</dbReference>
<gene>
    <name evidence="1" type="ORF">J07HQW1_02759</name>
</gene>
<organism evidence="1 2">
    <name type="scientific">Haloquadratum walsbyi J07HQW1</name>
    <dbReference type="NCBI Taxonomy" id="1238424"/>
    <lineage>
        <taxon>Archaea</taxon>
        <taxon>Methanobacteriati</taxon>
        <taxon>Methanobacteriota</taxon>
        <taxon>Stenosarchaea group</taxon>
        <taxon>Halobacteria</taxon>
        <taxon>Halobacteriales</taxon>
        <taxon>Haloferacaceae</taxon>
        <taxon>Haloquadratum</taxon>
    </lineage>
</organism>
<dbReference type="PANTHER" id="PTHR43434">
    <property type="entry name" value="PHOSPHOGLYCOLATE PHOSPHATASE"/>
    <property type="match status" value="1"/>
</dbReference>
<dbReference type="GO" id="GO:0006281">
    <property type="term" value="P:DNA repair"/>
    <property type="evidence" value="ECO:0007669"/>
    <property type="project" value="TreeGrafter"/>
</dbReference>
<dbReference type="PANTHER" id="PTHR43434:SF1">
    <property type="entry name" value="PHOSPHOGLYCOLATE PHOSPHATASE"/>
    <property type="match status" value="1"/>
</dbReference>
<protein>
    <submittedName>
        <fullName evidence="1">Putative phosphatase</fullName>
    </submittedName>
</protein>
<dbReference type="Gene3D" id="3.40.50.1000">
    <property type="entry name" value="HAD superfamily/HAD-like"/>
    <property type="match status" value="1"/>
</dbReference>
<dbReference type="Proteomes" id="UP000030649">
    <property type="component" value="Unassembled WGS sequence"/>
</dbReference>
<proteinExistence type="predicted"/>
<dbReference type="GO" id="GO:0008967">
    <property type="term" value="F:phosphoglycolate phosphatase activity"/>
    <property type="evidence" value="ECO:0007669"/>
    <property type="project" value="TreeGrafter"/>
</dbReference>
<dbReference type="InterPro" id="IPR023214">
    <property type="entry name" value="HAD_sf"/>
</dbReference>
<dbReference type="HOGENOM" id="CLU_045011_24_0_2"/>
<evidence type="ECO:0000313" key="1">
    <source>
        <dbReference type="EMBL" id="ERG92712.1"/>
    </source>
</evidence>
<name>U1PGF8_9EURY</name>
<reference evidence="1 2" key="1">
    <citation type="journal article" date="2013" name="PLoS ONE">
        <title>Assembly-driven community genomics of a hypersaline microbial ecosystem.</title>
        <authorList>
            <person name="Podell S."/>
            <person name="Ugalde J.A."/>
            <person name="Narasingarao P."/>
            <person name="Banfield J.F."/>
            <person name="Heidelberg K.B."/>
            <person name="Allen E.E."/>
        </authorList>
    </citation>
    <scope>NUCLEOTIDE SEQUENCE [LARGE SCALE GENOMIC DNA]</scope>
    <source>
        <strain evidence="2">J07HQW1</strain>
    </source>
</reference>
<dbReference type="InterPro" id="IPR041492">
    <property type="entry name" value="HAD_2"/>
</dbReference>
<accession>U1PGF8</accession>
<dbReference type="STRING" id="1238424.J07HQW1_02759"/>